<evidence type="ECO:0000313" key="2">
    <source>
        <dbReference type="Proteomes" id="UP000478052"/>
    </source>
</evidence>
<dbReference type="Proteomes" id="UP000478052">
    <property type="component" value="Unassembled WGS sequence"/>
</dbReference>
<accession>A0A6G0VPF0</accession>
<protein>
    <submittedName>
        <fullName evidence="1">Uncharacterized protein</fullName>
    </submittedName>
</protein>
<organism evidence="1 2">
    <name type="scientific">Aphis craccivora</name>
    <name type="common">Cowpea aphid</name>
    <dbReference type="NCBI Taxonomy" id="307492"/>
    <lineage>
        <taxon>Eukaryota</taxon>
        <taxon>Metazoa</taxon>
        <taxon>Ecdysozoa</taxon>
        <taxon>Arthropoda</taxon>
        <taxon>Hexapoda</taxon>
        <taxon>Insecta</taxon>
        <taxon>Pterygota</taxon>
        <taxon>Neoptera</taxon>
        <taxon>Paraneoptera</taxon>
        <taxon>Hemiptera</taxon>
        <taxon>Sternorrhyncha</taxon>
        <taxon>Aphidomorpha</taxon>
        <taxon>Aphidoidea</taxon>
        <taxon>Aphididae</taxon>
        <taxon>Aphidini</taxon>
        <taxon>Aphis</taxon>
        <taxon>Aphis</taxon>
    </lineage>
</organism>
<sequence>MLQGYIAYKNVIKHNSRSGVDIITCPYYDELDSLLGHRPGTGILIDGIDSDILNVDRVDEDPTNTQIINDFFNEIEATPEINTEPANCGTNEVSLCEDIENSNCSAVSQKVPKILNKTKSVRSAPYARALKGFSMEFMESQRQLQIKFFEQQSKMNNEYFEKQKAWEEKVLQKEEEIALADRASNEFMMY</sequence>
<keyword evidence="2" id="KW-1185">Reference proteome</keyword>
<dbReference type="OrthoDB" id="691673at2759"/>
<comment type="caution">
    <text evidence="1">The sequence shown here is derived from an EMBL/GenBank/DDBJ whole genome shotgun (WGS) entry which is preliminary data.</text>
</comment>
<proteinExistence type="predicted"/>
<gene>
    <name evidence="1" type="ORF">FWK35_00029025</name>
</gene>
<dbReference type="EMBL" id="VUJU01013625">
    <property type="protein sequence ID" value="KAF0704209.1"/>
    <property type="molecule type" value="Genomic_DNA"/>
</dbReference>
<name>A0A6G0VPF0_APHCR</name>
<dbReference type="AlphaFoldDB" id="A0A6G0VPF0"/>
<evidence type="ECO:0000313" key="1">
    <source>
        <dbReference type="EMBL" id="KAF0704209.1"/>
    </source>
</evidence>
<reference evidence="1 2" key="1">
    <citation type="submission" date="2019-08" db="EMBL/GenBank/DDBJ databases">
        <title>Whole genome of Aphis craccivora.</title>
        <authorList>
            <person name="Voronova N.V."/>
            <person name="Shulinski R.S."/>
            <person name="Bandarenka Y.V."/>
            <person name="Zhorov D.G."/>
            <person name="Warner D."/>
        </authorList>
    </citation>
    <scope>NUCLEOTIDE SEQUENCE [LARGE SCALE GENOMIC DNA]</scope>
    <source>
        <strain evidence="1">180601</strain>
        <tissue evidence="1">Whole Body</tissue>
    </source>
</reference>